<gene>
    <name evidence="6" type="ORF">PF001_g26614</name>
    <name evidence="5" type="ORF">PF004_g23885</name>
    <name evidence="4" type="ORF">PF007_g16148</name>
    <name evidence="7" type="ORF">PF008_g23719</name>
    <name evidence="1" type="ORF">PF009_g15931</name>
    <name evidence="3" type="ORF">PF010_g25224</name>
    <name evidence="2" type="ORF">PF011_g32730</name>
</gene>
<reference evidence="8 9" key="1">
    <citation type="submission" date="2018-08" db="EMBL/GenBank/DDBJ databases">
        <title>Genomic investigation of the strawberry pathogen Phytophthora fragariae indicates pathogenicity is determined by transcriptional variation in three key races.</title>
        <authorList>
            <person name="Adams T.M."/>
            <person name="Armitage A.D."/>
            <person name="Sobczyk M.K."/>
            <person name="Bates H.J."/>
            <person name="Dunwell J.M."/>
            <person name="Nellist C.F."/>
            <person name="Harrison R.J."/>
        </authorList>
    </citation>
    <scope>NUCLEOTIDE SEQUENCE [LARGE SCALE GENOMIC DNA]</scope>
    <source>
        <strain evidence="6 9">A4</strain>
        <strain evidence="5 12">BC-23</strain>
        <strain evidence="4 10">NOV-71</strain>
        <strain evidence="7 13">NOV-77</strain>
        <strain evidence="1 8">NOV-9</strain>
        <strain evidence="3 14">ONT-3</strain>
        <strain evidence="2 11">SCRP245</strain>
    </source>
</reference>
<dbReference type="Proteomes" id="UP000437068">
    <property type="component" value="Unassembled WGS sequence"/>
</dbReference>
<accession>A0A6A4BIB5</accession>
<dbReference type="EMBL" id="QXGF01000947">
    <property type="protein sequence ID" value="KAE8934083.1"/>
    <property type="molecule type" value="Genomic_DNA"/>
</dbReference>
<evidence type="ECO:0000313" key="6">
    <source>
        <dbReference type="EMBL" id="KAE9275384.1"/>
    </source>
</evidence>
<dbReference type="EMBL" id="QXFZ01001024">
    <property type="protein sequence ID" value="KAE9098755.1"/>
    <property type="molecule type" value="Genomic_DNA"/>
</dbReference>
<name>A0A6A4BIB5_9STRA</name>
<evidence type="ECO:0000313" key="8">
    <source>
        <dbReference type="Proteomes" id="UP000429523"/>
    </source>
</evidence>
<evidence type="ECO:0000313" key="2">
    <source>
        <dbReference type="EMBL" id="KAE8952349.1"/>
    </source>
</evidence>
<proteinExistence type="predicted"/>
<evidence type="ECO:0000313" key="10">
    <source>
        <dbReference type="Proteomes" id="UP000441208"/>
    </source>
</evidence>
<evidence type="ECO:0000313" key="7">
    <source>
        <dbReference type="EMBL" id="KAE9297540.1"/>
    </source>
</evidence>
<evidence type="ECO:0000313" key="14">
    <source>
        <dbReference type="Proteomes" id="UP000488956"/>
    </source>
</evidence>
<sequence length="57" mass="6273">MALEPRILRVLSASDRLLVFLGLPALSQAKPRSTTRPSASFTTSFRDTLKLCCLVHS</sequence>
<evidence type="ECO:0000313" key="3">
    <source>
        <dbReference type="EMBL" id="KAE9073090.1"/>
    </source>
</evidence>
<comment type="caution">
    <text evidence="6">The sequence shown here is derived from an EMBL/GenBank/DDBJ whole genome shotgun (WGS) entry which is preliminary data.</text>
</comment>
<evidence type="ECO:0000313" key="12">
    <source>
        <dbReference type="Proteomes" id="UP000476176"/>
    </source>
</evidence>
<dbReference type="Proteomes" id="UP000441208">
    <property type="component" value="Unassembled WGS sequence"/>
</dbReference>
<dbReference type="EMBL" id="QXFW01010933">
    <property type="protein sequence ID" value="KAE8952349.1"/>
    <property type="molecule type" value="Genomic_DNA"/>
</dbReference>
<dbReference type="AlphaFoldDB" id="A0A6A4BIB5"/>
<dbReference type="Proteomes" id="UP000460718">
    <property type="component" value="Unassembled WGS sequence"/>
</dbReference>
<dbReference type="Proteomes" id="UP000486351">
    <property type="component" value="Unassembled WGS sequence"/>
</dbReference>
<dbReference type="Proteomes" id="UP000429523">
    <property type="component" value="Unassembled WGS sequence"/>
</dbReference>
<evidence type="ECO:0000313" key="11">
    <source>
        <dbReference type="Proteomes" id="UP000460718"/>
    </source>
</evidence>
<evidence type="ECO:0000313" key="13">
    <source>
        <dbReference type="Proteomes" id="UP000486351"/>
    </source>
</evidence>
<dbReference type="EMBL" id="QXGE01003383">
    <property type="protein sequence ID" value="KAE9275384.1"/>
    <property type="molecule type" value="Genomic_DNA"/>
</dbReference>
<dbReference type="Proteomes" id="UP000476176">
    <property type="component" value="Unassembled WGS sequence"/>
</dbReference>
<evidence type="ECO:0000313" key="5">
    <source>
        <dbReference type="EMBL" id="KAE9183671.1"/>
    </source>
</evidence>
<dbReference type="EMBL" id="QXFX01002858">
    <property type="protein sequence ID" value="KAE9073090.1"/>
    <property type="molecule type" value="Genomic_DNA"/>
</dbReference>
<evidence type="ECO:0000313" key="4">
    <source>
        <dbReference type="EMBL" id="KAE9098755.1"/>
    </source>
</evidence>
<evidence type="ECO:0000313" key="1">
    <source>
        <dbReference type="EMBL" id="KAE8934083.1"/>
    </source>
</evidence>
<dbReference type="EMBL" id="QXGC01002626">
    <property type="protein sequence ID" value="KAE9183671.1"/>
    <property type="molecule type" value="Genomic_DNA"/>
</dbReference>
<organism evidence="6 9">
    <name type="scientific">Phytophthora fragariae</name>
    <dbReference type="NCBI Taxonomy" id="53985"/>
    <lineage>
        <taxon>Eukaryota</taxon>
        <taxon>Sar</taxon>
        <taxon>Stramenopiles</taxon>
        <taxon>Oomycota</taxon>
        <taxon>Peronosporomycetes</taxon>
        <taxon>Peronosporales</taxon>
        <taxon>Peronosporaceae</taxon>
        <taxon>Phytophthora</taxon>
    </lineage>
</organism>
<dbReference type="EMBL" id="QXFY01002434">
    <property type="protein sequence ID" value="KAE9297540.1"/>
    <property type="molecule type" value="Genomic_DNA"/>
</dbReference>
<protein>
    <submittedName>
        <fullName evidence="6">Uncharacterized protein</fullName>
    </submittedName>
</protein>
<dbReference type="Proteomes" id="UP000488956">
    <property type="component" value="Unassembled WGS sequence"/>
</dbReference>
<evidence type="ECO:0000313" key="9">
    <source>
        <dbReference type="Proteomes" id="UP000437068"/>
    </source>
</evidence>